<dbReference type="Proteomes" id="UP000092154">
    <property type="component" value="Unassembled WGS sequence"/>
</dbReference>
<dbReference type="EMBL" id="KV448590">
    <property type="protein sequence ID" value="OAX34602.1"/>
    <property type="molecule type" value="Genomic_DNA"/>
</dbReference>
<dbReference type="AlphaFoldDB" id="A0A1B7MPR2"/>
<keyword evidence="1" id="KW-1133">Transmembrane helix</keyword>
<keyword evidence="3" id="KW-1185">Reference proteome</keyword>
<gene>
    <name evidence="2" type="ORF">K503DRAFT_430713</name>
</gene>
<dbReference type="InParanoid" id="A0A1B7MPR2"/>
<reference evidence="2 3" key="1">
    <citation type="submission" date="2016-06" db="EMBL/GenBank/DDBJ databases">
        <title>Comparative genomics of the ectomycorrhizal sister species Rhizopogon vinicolor and Rhizopogon vesiculosus (Basidiomycota: Boletales) reveals a divergence of the mating type B locus.</title>
        <authorList>
            <consortium name="DOE Joint Genome Institute"/>
            <person name="Mujic A.B."/>
            <person name="Kuo A."/>
            <person name="Tritt A."/>
            <person name="Lipzen A."/>
            <person name="Chen C."/>
            <person name="Johnson J."/>
            <person name="Sharma A."/>
            <person name="Barry K."/>
            <person name="Grigoriev I.V."/>
            <person name="Spatafora J.W."/>
        </authorList>
    </citation>
    <scope>NUCLEOTIDE SEQUENCE [LARGE SCALE GENOMIC DNA]</scope>
    <source>
        <strain evidence="2 3">AM-OR11-026</strain>
    </source>
</reference>
<sequence length="131" mass="14326">MWHVLPTLSPSAGSTASQPYQTHWENCRGLPTTITYNQPVFLQCIQSYSIIWSYITSHELCVSPSLSLLLLWQHLCLLVHSSNVLGKMSFVSPVGTMTAAAAFIVLISLSANHTDGLAGSMTHTSRHSLLN</sequence>
<keyword evidence="1" id="KW-0472">Membrane</keyword>
<protein>
    <submittedName>
        <fullName evidence="2">Uncharacterized protein</fullName>
    </submittedName>
</protein>
<organism evidence="2 3">
    <name type="scientific">Rhizopogon vinicolor AM-OR11-026</name>
    <dbReference type="NCBI Taxonomy" id="1314800"/>
    <lineage>
        <taxon>Eukaryota</taxon>
        <taxon>Fungi</taxon>
        <taxon>Dikarya</taxon>
        <taxon>Basidiomycota</taxon>
        <taxon>Agaricomycotina</taxon>
        <taxon>Agaricomycetes</taxon>
        <taxon>Agaricomycetidae</taxon>
        <taxon>Boletales</taxon>
        <taxon>Suillineae</taxon>
        <taxon>Rhizopogonaceae</taxon>
        <taxon>Rhizopogon</taxon>
    </lineage>
</organism>
<evidence type="ECO:0000313" key="2">
    <source>
        <dbReference type="EMBL" id="OAX34602.1"/>
    </source>
</evidence>
<proteinExistence type="predicted"/>
<evidence type="ECO:0000313" key="3">
    <source>
        <dbReference type="Proteomes" id="UP000092154"/>
    </source>
</evidence>
<evidence type="ECO:0000256" key="1">
    <source>
        <dbReference type="SAM" id="Phobius"/>
    </source>
</evidence>
<name>A0A1B7MPR2_9AGAM</name>
<keyword evidence="1" id="KW-0812">Transmembrane</keyword>
<accession>A0A1B7MPR2</accession>
<feature type="transmembrane region" description="Helical" evidence="1">
    <location>
        <begin position="90"/>
        <end position="111"/>
    </location>
</feature>